<name>A0AAW5LLP4_MAMSC</name>
<dbReference type="EMBL" id="JANILD010000006">
    <property type="protein sequence ID" value="MCQ9304391.1"/>
    <property type="molecule type" value="Genomic_DNA"/>
</dbReference>
<proteinExistence type="predicted"/>
<gene>
    <name evidence="1" type="ORF">NQ032_12360</name>
</gene>
<dbReference type="RefSeq" id="WP_196968365.1">
    <property type="nucleotide sequence ID" value="NZ_JANILD010000006.1"/>
</dbReference>
<evidence type="ECO:0000313" key="1">
    <source>
        <dbReference type="EMBL" id="MCQ9304391.1"/>
    </source>
</evidence>
<evidence type="ECO:0000313" key="2">
    <source>
        <dbReference type="Proteomes" id="UP001204068"/>
    </source>
</evidence>
<sequence>MEYYSVYYAKHIDHSPNIDPEVIMVMKNLKAIEKPKDDSFVYKYKDSYLYDYRYFKVKKLNKKSRYKELESYIEFNTENDKFEYIDFVNHARTQFRFNNAYKIEHVKKNDGSDVSLRKVNEKRVKQEIRDILQPIIDVQPKPQVNLQWLFNWMYGDYFK</sequence>
<dbReference type="Proteomes" id="UP001204068">
    <property type="component" value="Unassembled WGS sequence"/>
</dbReference>
<organism evidence="1 2">
    <name type="scientific">Mammaliicoccus sciuri</name>
    <name type="common">Staphylococcus sciuri</name>
    <dbReference type="NCBI Taxonomy" id="1296"/>
    <lineage>
        <taxon>Bacteria</taxon>
        <taxon>Bacillati</taxon>
        <taxon>Bacillota</taxon>
        <taxon>Bacilli</taxon>
        <taxon>Bacillales</taxon>
        <taxon>Staphylococcaceae</taxon>
        <taxon>Mammaliicoccus</taxon>
    </lineage>
</organism>
<accession>A0AAW5LLP4</accession>
<comment type="caution">
    <text evidence="1">The sequence shown here is derived from an EMBL/GenBank/DDBJ whole genome shotgun (WGS) entry which is preliminary data.</text>
</comment>
<dbReference type="AlphaFoldDB" id="A0AAW5LLP4"/>
<reference evidence="1" key="1">
    <citation type="submission" date="2022-07" db="EMBL/GenBank/DDBJ databases">
        <title>Bacterial species isolated from the porcine tonsil microbiota.</title>
        <authorList>
            <person name="Oliveira I.M.F."/>
        </authorList>
    </citation>
    <scope>NUCLEOTIDE SEQUENCE</scope>
    <source>
        <strain evidence="1">8QC2O2</strain>
    </source>
</reference>
<protein>
    <submittedName>
        <fullName evidence="1">Uncharacterized protein</fullName>
    </submittedName>
</protein>